<keyword evidence="8" id="KW-1185">Reference proteome</keyword>
<keyword evidence="5" id="KW-0287">Flowering</keyword>
<accession>A0A8J5FDB2</accession>
<dbReference type="GO" id="GO:0009908">
    <property type="term" value="P:flower development"/>
    <property type="evidence" value="ECO:0007669"/>
    <property type="project" value="UniProtKB-KW"/>
</dbReference>
<keyword evidence="4 6" id="KW-0175">Coiled coil</keyword>
<comment type="similarity">
    <text evidence="1">Belongs to the FLX family.</text>
</comment>
<feature type="coiled-coil region" evidence="6">
    <location>
        <begin position="157"/>
        <end position="184"/>
    </location>
</feature>
<keyword evidence="2" id="KW-0217">Developmental protein</keyword>
<dbReference type="Proteomes" id="UP000734854">
    <property type="component" value="Unassembled WGS sequence"/>
</dbReference>
<dbReference type="InterPro" id="IPR008984">
    <property type="entry name" value="SMAD_FHA_dom_sf"/>
</dbReference>
<reference evidence="7 8" key="1">
    <citation type="submission" date="2020-08" db="EMBL/GenBank/DDBJ databases">
        <title>Plant Genome Project.</title>
        <authorList>
            <person name="Zhang R.-G."/>
        </authorList>
    </citation>
    <scope>NUCLEOTIDE SEQUENCE [LARGE SCALE GENOMIC DNA]</scope>
    <source>
        <tissue evidence="7">Rhizome</tissue>
    </source>
</reference>
<dbReference type="AlphaFoldDB" id="A0A8J5FDB2"/>
<comment type="caution">
    <text evidence="7">The sequence shown here is derived from an EMBL/GenBank/DDBJ whole genome shotgun (WGS) entry which is preliminary data.</text>
</comment>
<dbReference type="EMBL" id="JACMSC010000015">
    <property type="protein sequence ID" value="KAG6485416.1"/>
    <property type="molecule type" value="Genomic_DNA"/>
</dbReference>
<dbReference type="SUPFAM" id="SSF49879">
    <property type="entry name" value="SMAD/FHA domain"/>
    <property type="match status" value="1"/>
</dbReference>
<evidence type="ECO:0000256" key="5">
    <source>
        <dbReference type="ARBA" id="ARBA00023089"/>
    </source>
</evidence>
<organism evidence="7 8">
    <name type="scientific">Zingiber officinale</name>
    <name type="common">Ginger</name>
    <name type="synonym">Amomum zingiber</name>
    <dbReference type="NCBI Taxonomy" id="94328"/>
    <lineage>
        <taxon>Eukaryota</taxon>
        <taxon>Viridiplantae</taxon>
        <taxon>Streptophyta</taxon>
        <taxon>Embryophyta</taxon>
        <taxon>Tracheophyta</taxon>
        <taxon>Spermatophyta</taxon>
        <taxon>Magnoliopsida</taxon>
        <taxon>Liliopsida</taxon>
        <taxon>Zingiberales</taxon>
        <taxon>Zingiberaceae</taxon>
        <taxon>Zingiber</taxon>
    </lineage>
</organism>
<dbReference type="InterPro" id="IPR040353">
    <property type="entry name" value="FLX/FLX-like"/>
</dbReference>
<dbReference type="PANTHER" id="PTHR33405:SF17">
    <property type="entry name" value="PROTEIN FLC EXPRESSOR"/>
    <property type="match status" value="1"/>
</dbReference>
<evidence type="ECO:0000256" key="2">
    <source>
        <dbReference type="ARBA" id="ARBA00022473"/>
    </source>
</evidence>
<dbReference type="PANTHER" id="PTHR33405">
    <property type="entry name" value="PROTEIN FLX-LIKE 2"/>
    <property type="match status" value="1"/>
</dbReference>
<dbReference type="GO" id="GO:0030154">
    <property type="term" value="P:cell differentiation"/>
    <property type="evidence" value="ECO:0007669"/>
    <property type="project" value="UniProtKB-KW"/>
</dbReference>
<feature type="coiled-coil region" evidence="6">
    <location>
        <begin position="230"/>
        <end position="257"/>
    </location>
</feature>
<evidence type="ECO:0000313" key="7">
    <source>
        <dbReference type="EMBL" id="KAG6485416.1"/>
    </source>
</evidence>
<keyword evidence="3" id="KW-0221">Differentiation</keyword>
<sequence length="400" mass="44144">MYLAGTSPVLTSLETLVRSVSFHLSMAERGRPAHILPLPEPPPQVLGRSALLRHVDDPLVSRRHVVIAFEEKLAAQLREIHLFLNDNEELASSHVSLKRDLDASQHELRIAAAVVAESKAQTDAEAREIFERLCEAEAEVRLIERMRADMAQVQSDIRAFSVEKEELGQKLQSLKGEMARAQSNHKEVGTIKAEIEVMRKEIEKGRAAIEFEKKAHADNLGQSQIMENNMISMVRDVEKLRAELANIEKRARADAAAANLGLGFAGAYGTPETMYAATSYAGTYPFHQVQPSSDANPQFGSAVAPLNTPPPLRVETSPPVPLFHKASAFPGRRRVMAAPVLLESSFVHDLGAAAVATAVFLLVLQFWEVLAKRGVFEQVSSAILFARLPRQFDEIFEDCT</sequence>
<gene>
    <name evidence="7" type="ORF">ZIOFF_053954</name>
</gene>
<evidence type="ECO:0000256" key="1">
    <source>
        <dbReference type="ARBA" id="ARBA00005405"/>
    </source>
</evidence>
<evidence type="ECO:0000313" key="8">
    <source>
        <dbReference type="Proteomes" id="UP000734854"/>
    </source>
</evidence>
<evidence type="ECO:0000256" key="4">
    <source>
        <dbReference type="ARBA" id="ARBA00023054"/>
    </source>
</evidence>
<protein>
    <submittedName>
        <fullName evidence="7">Uncharacterized protein</fullName>
    </submittedName>
</protein>
<evidence type="ECO:0000256" key="6">
    <source>
        <dbReference type="SAM" id="Coils"/>
    </source>
</evidence>
<evidence type="ECO:0000256" key="3">
    <source>
        <dbReference type="ARBA" id="ARBA00022782"/>
    </source>
</evidence>
<proteinExistence type="inferred from homology"/>
<name>A0A8J5FDB2_ZINOF</name>